<dbReference type="Proteomes" id="UP000813463">
    <property type="component" value="Chromosome 6"/>
</dbReference>
<accession>A0ABM3QXB2</accession>
<evidence type="ECO:0000313" key="3">
    <source>
        <dbReference type="Proteomes" id="UP000813463"/>
    </source>
</evidence>
<feature type="domain" description="DUF4218" evidence="2">
    <location>
        <begin position="471"/>
        <end position="583"/>
    </location>
</feature>
<keyword evidence="3" id="KW-1185">Reference proteome</keyword>
<dbReference type="InterPro" id="IPR004242">
    <property type="entry name" value="Transposase_21"/>
</dbReference>
<evidence type="ECO:0000259" key="2">
    <source>
        <dbReference type="Pfam" id="PF13960"/>
    </source>
</evidence>
<proteinExistence type="predicted"/>
<dbReference type="PANTHER" id="PTHR48258:SF4">
    <property type="entry name" value="DUF4216 DOMAIN-CONTAINING PROTEIN"/>
    <property type="match status" value="1"/>
</dbReference>
<feature type="domain" description="DUF4216" evidence="1">
    <location>
        <begin position="744"/>
        <end position="816"/>
    </location>
</feature>
<name>A0ABM3QXB2_SPIOL</name>
<dbReference type="Pfam" id="PF13952">
    <property type="entry name" value="DUF4216"/>
    <property type="match status" value="1"/>
</dbReference>
<dbReference type="InterPro" id="IPR025312">
    <property type="entry name" value="DUF4216"/>
</dbReference>
<reference evidence="3" key="1">
    <citation type="journal article" date="2021" name="Nat. Commun.">
        <title>Genomic analyses provide insights into spinach domestication and the genetic basis of agronomic traits.</title>
        <authorList>
            <person name="Cai X."/>
            <person name="Sun X."/>
            <person name="Xu C."/>
            <person name="Sun H."/>
            <person name="Wang X."/>
            <person name="Ge C."/>
            <person name="Zhang Z."/>
            <person name="Wang Q."/>
            <person name="Fei Z."/>
            <person name="Jiao C."/>
            <person name="Wang Q."/>
        </authorList>
    </citation>
    <scope>NUCLEOTIDE SEQUENCE [LARGE SCALE GENOMIC DNA]</scope>
    <source>
        <strain evidence="3">cv. Varoflay</strain>
    </source>
</reference>
<evidence type="ECO:0000313" key="4">
    <source>
        <dbReference type="RefSeq" id="XP_056688007.1"/>
    </source>
</evidence>
<dbReference type="InterPro" id="IPR025452">
    <property type="entry name" value="DUF4218"/>
</dbReference>
<dbReference type="PANTHER" id="PTHR48258">
    <property type="entry name" value="DUF4218 DOMAIN-CONTAINING PROTEIN-RELATED"/>
    <property type="match status" value="1"/>
</dbReference>
<organism evidence="3 4">
    <name type="scientific">Spinacia oleracea</name>
    <name type="common">Spinach</name>
    <dbReference type="NCBI Taxonomy" id="3562"/>
    <lineage>
        <taxon>Eukaryota</taxon>
        <taxon>Viridiplantae</taxon>
        <taxon>Streptophyta</taxon>
        <taxon>Embryophyta</taxon>
        <taxon>Tracheophyta</taxon>
        <taxon>Spermatophyta</taxon>
        <taxon>Magnoliopsida</taxon>
        <taxon>eudicotyledons</taxon>
        <taxon>Gunneridae</taxon>
        <taxon>Pentapetalae</taxon>
        <taxon>Caryophyllales</taxon>
        <taxon>Chenopodiaceae</taxon>
        <taxon>Chenopodioideae</taxon>
        <taxon>Anserineae</taxon>
        <taxon>Spinacia</taxon>
    </lineage>
</organism>
<dbReference type="RefSeq" id="XP_056688007.1">
    <property type="nucleotide sequence ID" value="XM_056832029.1"/>
</dbReference>
<dbReference type="GeneID" id="130463017"/>
<dbReference type="Pfam" id="PF13960">
    <property type="entry name" value="DUF4218"/>
    <property type="match status" value="1"/>
</dbReference>
<dbReference type="Pfam" id="PF02992">
    <property type="entry name" value="Transposase_21"/>
    <property type="match status" value="1"/>
</dbReference>
<evidence type="ECO:0000259" key="1">
    <source>
        <dbReference type="Pfam" id="PF13952"/>
    </source>
</evidence>
<protein>
    <recommendedName>
        <fullName evidence="5">DUF4218 domain-containing protein</fullName>
    </recommendedName>
</protein>
<sequence>MLLDFLKEDLLPKGSNLPKSYNKSKKVMKDLGLSYQQIDACVNDCMLYWKENEKLNACDICGASRWKSNKHNGEEKCKSNGKRIPQKTLRYFPLKPRLQRLFMCSKTASLMTWHHGKKKKDGTMRHPIDGTAWESFDTEHPNFSSDPRNVRLGLASDGFQPFANSKTSYSIWPNILIPYNVPPELCMKQSNMILSMLIPGPKGPGDAIDVYFQPLIEELKDLWEVGVETFDAVTQRHFQLRAALMWTINDFPAYAMLSGCSTKGYLACPCCLRDTRSMRLPHGGKECYMRHRCYLPMNHRWRKDKKSFDGTVEREGPPQPSSIDDILNELKDLENIILSKDPSVKTKISHEVRGDNWNKKSIFFELPYWKTNLLRHNLDVMHIEKNICDSVLGTIMNIQGKTKDTLKSRHDLKDLGLRPTLHPIKEAKISGLKSHDCHVILEHLLPLAIRGLLTPLVREALIELSLFFTLLCAKVLNVDDLKQLESQIPITLCKLEKVFPPSFFDVMMHLPIHLANKAIMGGPVQFRWMYPIEQYMYKLKSYIRNRANPEASIAEGYVAEECMNRCSRYMQSIETRFNRLDRNYENSQGHDDTLPIFSHYGQSLGAASVRDLEKGELDDAHIYILKNCDEVQPFLREYSEIQALTNPGISEEEWCKNFKSWFKMEVARLYENNKSMEMENLLALSRGPTRYVTSFTGYIVNGYRFHIESHEMSLSTQNSGVVVIGNTGDGDENIDYYGVVTDIIEIQYLGRNRVVLFRCKWWDVYDKVKGVKVDEYGVVSVNCNKQLKTNEPFILASQARQAFYAVDNLNKGWKLVSKTQPRNYDEIDDNEEGDAYQHGELFKPTYVASSLTSASAEVCRSRDGVDPIFVTDDIISGEQGPMKRLRTE</sequence>
<evidence type="ECO:0008006" key="5">
    <source>
        <dbReference type="Google" id="ProtNLM"/>
    </source>
</evidence>
<gene>
    <name evidence="4" type="primary">LOC130463017</name>
</gene>
<reference evidence="4" key="2">
    <citation type="submission" date="2025-08" db="UniProtKB">
        <authorList>
            <consortium name="RefSeq"/>
        </authorList>
    </citation>
    <scope>IDENTIFICATION</scope>
    <source>
        <tissue evidence="4">Leaf</tissue>
    </source>
</reference>